<dbReference type="PATRIC" id="fig|1183438.3.peg.2478"/>
<dbReference type="OrthoDB" id="526337at2"/>
<dbReference type="Proteomes" id="UP000017396">
    <property type="component" value="Chromosome"/>
</dbReference>
<dbReference type="KEGG" id="glj:GKIL_2517"/>
<sequence>MDIPRSKPNQTTRRVRLALFTLAASAAVVLLVLGLSNLKPAAPTVDRSTVWIDTVRRGTLIRQVRGLGTLVPEQISWIPATTEGRVEKIYVRPGARVQPDTVLLVLSNPEVQQTAVDAQLQLKAAEAEYANLQVQLASSVMGQRATLATVQSDYRQAVLQGAANEELASKGLIPRLQAQLSKVKTEELASRQGLEQQRLAIAADAARAQLAVQTSKIEQLRTLVQLRNSRVDSLKVRAGLAGVLQQLPLDIGQRVTPGTNLARVADPRTLKAELKIAETQAKDIQLGQPASVDTHNGTVTGTVARIDPAVQNGTVTVDVRLMGSLPAGARPDLSVDGTIELERLRNVLFVGRPAFGQENQTVGLFKLDAEGTEASRVPVRLGKSSVNTIEVLSGLREGERVILSDMSAQESYNRIRLQ</sequence>
<dbReference type="PANTHER" id="PTHR30097:SF4">
    <property type="entry name" value="SLR6042 PROTEIN"/>
    <property type="match status" value="1"/>
</dbReference>
<dbReference type="PANTHER" id="PTHR30097">
    <property type="entry name" value="CATION EFFLUX SYSTEM PROTEIN CUSB"/>
    <property type="match status" value="1"/>
</dbReference>
<proteinExistence type="predicted"/>
<dbReference type="GO" id="GO:0015679">
    <property type="term" value="P:plasma membrane copper ion transport"/>
    <property type="evidence" value="ECO:0007669"/>
    <property type="project" value="TreeGrafter"/>
</dbReference>
<dbReference type="HOGENOM" id="CLU_018816_16_2_3"/>
<dbReference type="EMBL" id="CP003587">
    <property type="protein sequence ID" value="AGY58763.1"/>
    <property type="molecule type" value="Genomic_DNA"/>
</dbReference>
<dbReference type="GO" id="GO:0060003">
    <property type="term" value="P:copper ion export"/>
    <property type="evidence" value="ECO:0007669"/>
    <property type="project" value="TreeGrafter"/>
</dbReference>
<dbReference type="RefSeq" id="WP_023173949.1">
    <property type="nucleotide sequence ID" value="NC_022600.1"/>
</dbReference>
<reference evidence="3 4" key="1">
    <citation type="journal article" date="2013" name="PLoS ONE">
        <title>Cultivation and Complete Genome Sequencing of Gloeobacter kilaueensis sp. nov., from a Lava Cave in Kilauea Caldera, Hawai'i.</title>
        <authorList>
            <person name="Saw J.H."/>
            <person name="Schatz M."/>
            <person name="Brown M.V."/>
            <person name="Kunkel D.D."/>
            <person name="Foster J.S."/>
            <person name="Shick H."/>
            <person name="Christensen S."/>
            <person name="Hou S."/>
            <person name="Wan X."/>
            <person name="Donachie S.P."/>
        </authorList>
    </citation>
    <scope>NUCLEOTIDE SEQUENCE [LARGE SCALE GENOMIC DNA]</scope>
    <source>
        <strain evidence="4">JS</strain>
    </source>
</reference>
<evidence type="ECO:0000313" key="3">
    <source>
        <dbReference type="EMBL" id="AGY58763.1"/>
    </source>
</evidence>
<feature type="coiled-coil region" evidence="2">
    <location>
        <begin position="108"/>
        <end position="135"/>
    </location>
</feature>
<dbReference type="Gene3D" id="2.40.420.20">
    <property type="match status" value="1"/>
</dbReference>
<dbReference type="Gene3D" id="1.10.287.470">
    <property type="entry name" value="Helix hairpin bin"/>
    <property type="match status" value="1"/>
</dbReference>
<evidence type="ECO:0000313" key="4">
    <source>
        <dbReference type="Proteomes" id="UP000017396"/>
    </source>
</evidence>
<dbReference type="GO" id="GO:0030313">
    <property type="term" value="C:cell envelope"/>
    <property type="evidence" value="ECO:0007669"/>
    <property type="project" value="TreeGrafter"/>
</dbReference>
<dbReference type="AlphaFoldDB" id="U5QIP5"/>
<gene>
    <name evidence="3" type="ORF">GKIL_2517</name>
</gene>
<keyword evidence="4" id="KW-1185">Reference proteome</keyword>
<evidence type="ECO:0000256" key="2">
    <source>
        <dbReference type="SAM" id="Coils"/>
    </source>
</evidence>
<name>U5QIP5_GLOK1</name>
<dbReference type="Gene3D" id="2.40.30.170">
    <property type="match status" value="1"/>
</dbReference>
<dbReference type="STRING" id="1183438.GKIL_2517"/>
<evidence type="ECO:0000256" key="1">
    <source>
        <dbReference type="ARBA" id="ARBA00022448"/>
    </source>
</evidence>
<accession>U5QIP5</accession>
<keyword evidence="2" id="KW-0175">Coiled coil</keyword>
<dbReference type="Gene3D" id="2.40.50.100">
    <property type="match status" value="1"/>
</dbReference>
<dbReference type="InterPro" id="IPR051909">
    <property type="entry name" value="MFP_Cation_Efflux"/>
</dbReference>
<dbReference type="eggNOG" id="COG0845">
    <property type="taxonomic scope" value="Bacteria"/>
</dbReference>
<protein>
    <submittedName>
        <fullName evidence="3">RND family efflux transporter MFP subunit</fullName>
    </submittedName>
</protein>
<organism evidence="3 4">
    <name type="scientific">Gloeobacter kilaueensis (strain ATCC BAA-2537 / CCAP 1431/1 / ULC 316 / JS1)</name>
    <dbReference type="NCBI Taxonomy" id="1183438"/>
    <lineage>
        <taxon>Bacteria</taxon>
        <taxon>Bacillati</taxon>
        <taxon>Cyanobacteriota</taxon>
        <taxon>Cyanophyceae</taxon>
        <taxon>Gloeobacterales</taxon>
        <taxon>Gloeobacteraceae</taxon>
        <taxon>Gloeobacter</taxon>
    </lineage>
</organism>
<keyword evidence="1" id="KW-0813">Transport</keyword>